<evidence type="ECO:0000313" key="2">
    <source>
        <dbReference type="Proteomes" id="UP001375743"/>
    </source>
</evidence>
<comment type="caution">
    <text evidence="1">The sequence shown here is derived from an EMBL/GenBank/DDBJ whole genome shotgun (WGS) entry which is preliminary data.</text>
</comment>
<keyword evidence="2" id="KW-1185">Reference proteome</keyword>
<reference evidence="1 2" key="1">
    <citation type="submission" date="2024-01" db="EMBL/GenBank/DDBJ databases">
        <title>Multi-omics insights into the function and evolution of sodium benzoate biodegradation pathways in Benzoatithermus flavus gen. nov., sp. nov. from hot spring.</title>
        <authorList>
            <person name="Hu C.-J."/>
            <person name="Li W.-J."/>
        </authorList>
    </citation>
    <scope>NUCLEOTIDE SEQUENCE [LARGE SCALE GENOMIC DNA]</scope>
    <source>
        <strain evidence="1 2">SYSU G07066</strain>
    </source>
</reference>
<proteinExistence type="predicted"/>
<sequence length="257" mass="26520">MIERTEPGDLPRIAADGRTSLCHYARRGDAPCERACLAVVVLGLAREPSAWALDLPPVVGLAFSTYAEGLPDWQARVRAAGHEVLLELPLQPRRFPEADAGPSVISCIASAEAQVQTLLEVLATGAGYLAVTAPVGAFAAEPARFAPIAQTLHARGLGFVEFGAGTLRETAGETALPYENALAPDGDEAASDRTFAAEAEALGIGRALLTVPPTPAALERLGAWLGTLPGKGITLVAPSTLLDGAASSTRISEAQAP</sequence>
<accession>A0ABU8XL04</accession>
<evidence type="ECO:0000313" key="1">
    <source>
        <dbReference type="EMBL" id="MEK0081876.1"/>
    </source>
</evidence>
<dbReference type="RefSeq" id="WP_418157717.1">
    <property type="nucleotide sequence ID" value="NZ_JBBLZC010000001.1"/>
</dbReference>
<name>A0ABU8XL04_9PROT</name>
<organism evidence="1 2">
    <name type="scientific">Benzoatithermus flavus</name>
    <dbReference type="NCBI Taxonomy" id="3108223"/>
    <lineage>
        <taxon>Bacteria</taxon>
        <taxon>Pseudomonadati</taxon>
        <taxon>Pseudomonadota</taxon>
        <taxon>Alphaproteobacteria</taxon>
        <taxon>Geminicoccales</taxon>
        <taxon>Geminicoccaceae</taxon>
        <taxon>Benzoatithermus</taxon>
    </lineage>
</organism>
<dbReference type="EMBL" id="JBBLZC010000001">
    <property type="protein sequence ID" value="MEK0081876.1"/>
    <property type="molecule type" value="Genomic_DNA"/>
</dbReference>
<dbReference type="Proteomes" id="UP001375743">
    <property type="component" value="Unassembled WGS sequence"/>
</dbReference>
<dbReference type="SUPFAM" id="SSF88713">
    <property type="entry name" value="Glycoside hydrolase/deacetylase"/>
    <property type="match status" value="1"/>
</dbReference>
<gene>
    <name evidence="1" type="ORF">U1T56_01830</name>
</gene>
<dbReference type="InterPro" id="IPR011330">
    <property type="entry name" value="Glyco_hydro/deAcase_b/a-brl"/>
</dbReference>
<dbReference type="InterPro" id="IPR006837">
    <property type="entry name" value="Divergent_DAC"/>
</dbReference>
<dbReference type="Pfam" id="PF04748">
    <property type="entry name" value="Polysacc_deac_2"/>
    <property type="match status" value="1"/>
</dbReference>
<dbReference type="Gene3D" id="3.20.20.370">
    <property type="entry name" value="Glycoside hydrolase/deacetylase"/>
    <property type="match status" value="1"/>
</dbReference>
<dbReference type="PANTHER" id="PTHR30105:SF2">
    <property type="entry name" value="DIVERGENT POLYSACCHARIDE DEACETYLASE SUPERFAMILY"/>
    <property type="match status" value="1"/>
</dbReference>
<protein>
    <submittedName>
        <fullName evidence="1">Divergent polysaccharide deacetylase family protein</fullName>
    </submittedName>
</protein>
<dbReference type="PANTHER" id="PTHR30105">
    <property type="entry name" value="UNCHARACTERIZED YIBQ-RELATED"/>
    <property type="match status" value="1"/>
</dbReference>